<accession>A0ABQ0C290</accession>
<evidence type="ECO:0000259" key="1">
    <source>
        <dbReference type="Pfam" id="PF12654"/>
    </source>
</evidence>
<reference evidence="2 3" key="1">
    <citation type="submission" date="2024-04" db="EMBL/GenBank/DDBJ databases">
        <title>Defined microbial consortia suppress multidrug-resistant proinflammatory Enterobacteriaceae via ecological control.</title>
        <authorList>
            <person name="Furuichi M."/>
            <person name="Kawaguchi T."/>
            <person name="Pust M."/>
            <person name="Yasuma K."/>
            <person name="Plichta D."/>
            <person name="Hasegawa N."/>
            <person name="Ohya T."/>
            <person name="Bhattarai S."/>
            <person name="Sasajima S."/>
            <person name="Aoto Y."/>
            <person name="Tuganbaev T."/>
            <person name="Yaginuma M."/>
            <person name="Ueda M."/>
            <person name="Okahashi N."/>
            <person name="Amafuji K."/>
            <person name="Kiridooshi Y."/>
            <person name="Sugita K."/>
            <person name="Strazar M."/>
            <person name="Skelly A."/>
            <person name="Suda W."/>
            <person name="Hattori M."/>
            <person name="Nakamoto N."/>
            <person name="Caballero S."/>
            <person name="Norman J."/>
            <person name="Olle B."/>
            <person name="Tanoue T."/>
            <person name="Arita M."/>
            <person name="Bucci V."/>
            <person name="Atarashi K."/>
            <person name="Xavier R."/>
            <person name="Honda K."/>
        </authorList>
    </citation>
    <scope>NUCLEOTIDE SEQUENCE [LARGE SCALE GENOMIC DNA]</scope>
    <source>
        <strain evidence="3">k34-0107-D12</strain>
    </source>
</reference>
<gene>
    <name evidence="2" type="ORF">K340107D12_55330</name>
</gene>
<dbReference type="InterPro" id="IPR024264">
    <property type="entry name" value="DUF3786"/>
</dbReference>
<protein>
    <recommendedName>
        <fullName evidence="1">DUF3786 domain-containing protein</fullName>
    </recommendedName>
</protein>
<keyword evidence="3" id="KW-1185">Reference proteome</keyword>
<organism evidence="2 3">
    <name type="scientific">Blautia parvula</name>
    <dbReference type="NCBI Taxonomy" id="2877527"/>
    <lineage>
        <taxon>Bacteria</taxon>
        <taxon>Bacillati</taxon>
        <taxon>Bacillota</taxon>
        <taxon>Clostridia</taxon>
        <taxon>Lachnospirales</taxon>
        <taxon>Lachnospiraceae</taxon>
        <taxon>Blautia</taxon>
    </lineage>
</organism>
<dbReference type="Proteomes" id="UP001600941">
    <property type="component" value="Unassembled WGS sequence"/>
</dbReference>
<evidence type="ECO:0000313" key="2">
    <source>
        <dbReference type="EMBL" id="GAA6502717.1"/>
    </source>
</evidence>
<dbReference type="Pfam" id="PF12654">
    <property type="entry name" value="DUF3786"/>
    <property type="match status" value="1"/>
</dbReference>
<dbReference type="RefSeq" id="WP_227209955.1">
    <property type="nucleotide sequence ID" value="NZ_BAABZQ010000001.1"/>
</dbReference>
<sequence length="211" mass="24603">MKNNISNYEKMKNHMAGVFLQYDQEKMIQKFALEHDKNYIYIPFVGRRYRIDRLDGTVSWSKDFFQTEEKADYNEVMTIYDVLCYSKENCHLADEWVNVGSLASVQGGTLAKGNDFFQNAGQYFDGKTNKLACACESLGGRKIKKGDVGYELELFPFLPLSLCFWESDEDFPASLQILTDKNILDYMHYETLMFAITHMFNRLKEECEEGR</sequence>
<comment type="caution">
    <text evidence="2">The sequence shown here is derived from an EMBL/GenBank/DDBJ whole genome shotgun (WGS) entry which is preliminary data.</text>
</comment>
<feature type="domain" description="DUF3786" evidence="1">
    <location>
        <begin position="23"/>
        <end position="199"/>
    </location>
</feature>
<proteinExistence type="predicted"/>
<name>A0ABQ0C290_9FIRM</name>
<evidence type="ECO:0000313" key="3">
    <source>
        <dbReference type="Proteomes" id="UP001600941"/>
    </source>
</evidence>
<dbReference type="EMBL" id="BAABZQ010000001">
    <property type="protein sequence ID" value="GAA6502717.1"/>
    <property type="molecule type" value="Genomic_DNA"/>
</dbReference>